<dbReference type="Pfam" id="PF02660">
    <property type="entry name" value="G3P_acyltransf"/>
    <property type="match status" value="1"/>
</dbReference>
<keyword evidence="3 10" id="KW-0808">Transferase</keyword>
<keyword evidence="8 10" id="KW-0594">Phospholipid biosynthesis</keyword>
<dbReference type="AlphaFoldDB" id="A0A6N9I2V2"/>
<feature type="compositionally biased region" description="Low complexity" evidence="11">
    <location>
        <begin position="248"/>
        <end position="258"/>
    </location>
</feature>
<feature type="transmembrane region" description="Helical" evidence="10">
    <location>
        <begin position="124"/>
        <end position="155"/>
    </location>
</feature>
<comment type="caution">
    <text evidence="12">The sequence shown here is derived from an EMBL/GenBank/DDBJ whole genome shotgun (WGS) entry which is preliminary data.</text>
</comment>
<comment type="subcellular location">
    <subcellularLocation>
        <location evidence="10">Cell membrane</location>
        <topology evidence="10">Multi-pass membrane protein</topology>
    </subcellularLocation>
</comment>
<keyword evidence="9 10" id="KW-1208">Phospholipid metabolism</keyword>
<dbReference type="EMBL" id="WEZQ01000005">
    <property type="protein sequence ID" value="MYV16683.1"/>
    <property type="molecule type" value="Genomic_DNA"/>
</dbReference>
<dbReference type="NCBIfam" id="TIGR00023">
    <property type="entry name" value="glycerol-3-phosphate 1-O-acyltransferase PlsY"/>
    <property type="match status" value="1"/>
</dbReference>
<keyword evidence="7 10" id="KW-0472">Membrane</keyword>
<gene>
    <name evidence="10" type="primary">plsY</name>
    <name evidence="12" type="ORF">GB993_04030</name>
</gene>
<feature type="transmembrane region" description="Helical" evidence="10">
    <location>
        <begin position="161"/>
        <end position="180"/>
    </location>
</feature>
<dbReference type="UniPathway" id="UPA00085"/>
<evidence type="ECO:0000256" key="1">
    <source>
        <dbReference type="ARBA" id="ARBA00022475"/>
    </source>
</evidence>
<evidence type="ECO:0000256" key="6">
    <source>
        <dbReference type="ARBA" id="ARBA00023098"/>
    </source>
</evidence>
<protein>
    <recommendedName>
        <fullName evidence="10">Glycerol-3-phosphate acyltransferase</fullName>
    </recommendedName>
    <alternativeName>
        <fullName evidence="10">Acyl-PO4 G3P acyltransferase</fullName>
    </alternativeName>
    <alternativeName>
        <fullName evidence="10">Acyl-phosphate--glycerol-3-phosphate acyltransferase</fullName>
    </alternativeName>
    <alternativeName>
        <fullName evidence="10">G3P acyltransferase</fullName>
        <shortName evidence="10">GPAT</shortName>
        <ecNumber evidence="10">2.3.1.275</ecNumber>
    </alternativeName>
    <alternativeName>
        <fullName evidence="10">Lysophosphatidic acid synthase</fullName>
        <shortName evidence="10">LPA synthase</shortName>
    </alternativeName>
</protein>
<keyword evidence="1 10" id="KW-1003">Cell membrane</keyword>
<evidence type="ECO:0000313" key="12">
    <source>
        <dbReference type="EMBL" id="MYV16683.1"/>
    </source>
</evidence>
<comment type="subunit">
    <text evidence="10">Probably interacts with PlsX.</text>
</comment>
<comment type="catalytic activity">
    <reaction evidence="10">
        <text>an acyl phosphate + sn-glycerol 3-phosphate = a 1-acyl-sn-glycero-3-phosphate + phosphate</text>
        <dbReference type="Rhea" id="RHEA:34075"/>
        <dbReference type="ChEBI" id="CHEBI:43474"/>
        <dbReference type="ChEBI" id="CHEBI:57597"/>
        <dbReference type="ChEBI" id="CHEBI:57970"/>
        <dbReference type="ChEBI" id="CHEBI:59918"/>
        <dbReference type="EC" id="2.3.1.275"/>
    </reaction>
</comment>
<comment type="pathway">
    <text evidence="10">Lipid metabolism; phospholipid metabolism.</text>
</comment>
<dbReference type="SMART" id="SM01207">
    <property type="entry name" value="G3P_acyltransf"/>
    <property type="match status" value="1"/>
</dbReference>
<feature type="transmembrane region" description="Helical" evidence="10">
    <location>
        <begin position="48"/>
        <end position="67"/>
    </location>
</feature>
<dbReference type="Proteomes" id="UP000449209">
    <property type="component" value="Unassembled WGS sequence"/>
</dbReference>
<evidence type="ECO:0000256" key="4">
    <source>
        <dbReference type="ARBA" id="ARBA00022692"/>
    </source>
</evidence>
<keyword evidence="6 10" id="KW-0443">Lipid metabolism</keyword>
<feature type="compositionally biased region" description="Basic and acidic residues" evidence="11">
    <location>
        <begin position="213"/>
        <end position="238"/>
    </location>
</feature>
<evidence type="ECO:0000256" key="2">
    <source>
        <dbReference type="ARBA" id="ARBA00022516"/>
    </source>
</evidence>
<dbReference type="GO" id="GO:0043772">
    <property type="term" value="F:acyl-phosphate glycerol-3-phosphate acyltransferase activity"/>
    <property type="evidence" value="ECO:0007669"/>
    <property type="project" value="UniProtKB-UniRule"/>
</dbReference>
<keyword evidence="5 10" id="KW-1133">Transmembrane helix</keyword>
<comment type="similarity">
    <text evidence="10">Belongs to the PlsY family.</text>
</comment>
<sequence>MLKLLIMLLVAYLLGSIPTGVWIGKIFFHTDIRKAGSGNIGTTNTYRVLGKTAGTVVMLIDILKGALSTLQPVVFGAPIVHGVVINGLLIGLGAILGNTFSIFDGFKGGKAVATSAGILAGYNFPFFIVACIIFGSLVYITSMVSVASMAALTIITFLSLLYQDGILTTVAFVLTLFIIYRHRANLDRIKAGTENMVPFGLYRRYRLSHPIKPKKDADDSKAISAENDKADVNPETIKDVASTASKMSEAATKATSEEAQSDSNTSTSDAPSTESK</sequence>
<keyword evidence="2 10" id="KW-0444">Lipid biosynthesis</keyword>
<evidence type="ECO:0000256" key="9">
    <source>
        <dbReference type="ARBA" id="ARBA00023264"/>
    </source>
</evidence>
<evidence type="ECO:0000313" key="13">
    <source>
        <dbReference type="Proteomes" id="UP000449209"/>
    </source>
</evidence>
<proteinExistence type="inferred from homology"/>
<dbReference type="HAMAP" id="MF_01043">
    <property type="entry name" value="PlsY"/>
    <property type="match status" value="1"/>
</dbReference>
<accession>A0A6N9I2V2</accession>
<evidence type="ECO:0000256" key="5">
    <source>
        <dbReference type="ARBA" id="ARBA00022989"/>
    </source>
</evidence>
<evidence type="ECO:0000256" key="11">
    <source>
        <dbReference type="SAM" id="MobiDB-lite"/>
    </source>
</evidence>
<dbReference type="GO" id="GO:0008654">
    <property type="term" value="P:phospholipid biosynthetic process"/>
    <property type="evidence" value="ECO:0007669"/>
    <property type="project" value="UniProtKB-UniRule"/>
</dbReference>
<comment type="function">
    <text evidence="10">Catalyzes the transfer of an acyl group from acyl-phosphate (acyl-PO(4)) to glycerol-3-phosphate (G3P) to form lysophosphatidic acid (LPA). This enzyme utilizes acyl-phosphate as fatty acyl donor, but not acyl-CoA or acyl-ACP.</text>
</comment>
<dbReference type="GO" id="GO:0005886">
    <property type="term" value="C:plasma membrane"/>
    <property type="evidence" value="ECO:0007669"/>
    <property type="project" value="UniProtKB-SubCell"/>
</dbReference>
<feature type="transmembrane region" description="Helical" evidence="10">
    <location>
        <begin position="79"/>
        <end position="103"/>
    </location>
</feature>
<evidence type="ECO:0000256" key="3">
    <source>
        <dbReference type="ARBA" id="ARBA00022679"/>
    </source>
</evidence>
<feature type="transmembrane region" description="Helical" evidence="10">
    <location>
        <begin position="6"/>
        <end position="28"/>
    </location>
</feature>
<evidence type="ECO:0000256" key="7">
    <source>
        <dbReference type="ARBA" id="ARBA00023136"/>
    </source>
</evidence>
<dbReference type="PANTHER" id="PTHR30309">
    <property type="entry name" value="INNER MEMBRANE PROTEIN YGIH"/>
    <property type="match status" value="1"/>
</dbReference>
<evidence type="ECO:0000256" key="10">
    <source>
        <dbReference type="HAMAP-Rule" id="MF_01043"/>
    </source>
</evidence>
<reference evidence="12 13" key="1">
    <citation type="journal article" date="2019" name="Appl. Environ. Microbiol.">
        <title>Genetic determinants of hydroxycinnamic acid metabolism in heterofermentative lactobacilli.</title>
        <authorList>
            <person name="Gaur G."/>
            <person name="Oh J.H."/>
            <person name="Filannino P."/>
            <person name="Gobbetti M."/>
            <person name="van Pijkeren J.P."/>
            <person name="Ganzle M.G."/>
        </authorList>
    </citation>
    <scope>NUCLEOTIDE SEQUENCE [LARGE SCALE GENOMIC DNA]</scope>
    <source>
        <strain evidence="12 13">C5</strain>
    </source>
</reference>
<name>A0A6N9I2V2_9LACO</name>
<feature type="region of interest" description="Disordered" evidence="11">
    <location>
        <begin position="212"/>
        <end position="276"/>
    </location>
</feature>
<feature type="compositionally biased region" description="Polar residues" evidence="11">
    <location>
        <begin position="261"/>
        <end position="276"/>
    </location>
</feature>
<dbReference type="InterPro" id="IPR003811">
    <property type="entry name" value="G3P_acylTferase_PlsY"/>
</dbReference>
<keyword evidence="4 10" id="KW-0812">Transmembrane</keyword>
<dbReference type="PANTHER" id="PTHR30309:SF0">
    <property type="entry name" value="GLYCEROL-3-PHOSPHATE ACYLTRANSFERASE-RELATED"/>
    <property type="match status" value="1"/>
</dbReference>
<keyword evidence="12" id="KW-0012">Acyltransferase</keyword>
<evidence type="ECO:0000256" key="8">
    <source>
        <dbReference type="ARBA" id="ARBA00023209"/>
    </source>
</evidence>
<organism evidence="12 13">
    <name type="scientific">Furfurilactobacillus milii</name>
    <dbReference type="NCBI Taxonomy" id="2888272"/>
    <lineage>
        <taxon>Bacteria</taxon>
        <taxon>Bacillati</taxon>
        <taxon>Bacillota</taxon>
        <taxon>Bacilli</taxon>
        <taxon>Lactobacillales</taxon>
        <taxon>Lactobacillaceae</taxon>
        <taxon>Furfurilactobacillus</taxon>
    </lineage>
</organism>
<dbReference type="OrthoDB" id="9777124at2"/>
<dbReference type="EC" id="2.3.1.275" evidence="10"/>